<evidence type="ECO:0000256" key="1">
    <source>
        <dbReference type="ARBA" id="ARBA00023172"/>
    </source>
</evidence>
<name>A0A1G5RQG6_9FIRM</name>
<organism evidence="3 4">
    <name type="scientific">Acidaminobacter hydrogenoformans DSM 2784</name>
    <dbReference type="NCBI Taxonomy" id="1120920"/>
    <lineage>
        <taxon>Bacteria</taxon>
        <taxon>Bacillati</taxon>
        <taxon>Bacillota</taxon>
        <taxon>Clostridia</taxon>
        <taxon>Peptostreptococcales</taxon>
        <taxon>Acidaminobacteraceae</taxon>
        <taxon>Acidaminobacter</taxon>
    </lineage>
</organism>
<dbReference type="GO" id="GO:0006310">
    <property type="term" value="P:DNA recombination"/>
    <property type="evidence" value="ECO:0007669"/>
    <property type="project" value="UniProtKB-KW"/>
</dbReference>
<dbReference type="EMBL" id="FMWL01000001">
    <property type="protein sequence ID" value="SCZ76108.1"/>
    <property type="molecule type" value="Genomic_DNA"/>
</dbReference>
<sequence>MTETKNHRERFIVMGDDLLDLMVYYADKCFYLLSENDYIFNSGRGTRYSKDRIYSVHRETLQYAGIPFYGDKEGLRIHDWRHTFAVRSFKQLIDSGMDMYTSLPILSTYLGHKNIYATEKYLRLTMSIYPYIEEKCRDQIESVFGSGEEGDVR</sequence>
<dbReference type="Gene3D" id="1.10.443.10">
    <property type="entry name" value="Intergrase catalytic core"/>
    <property type="match status" value="1"/>
</dbReference>
<proteinExistence type="predicted"/>
<dbReference type="InterPro" id="IPR002104">
    <property type="entry name" value="Integrase_catalytic"/>
</dbReference>
<feature type="domain" description="Tyr recombinase" evidence="2">
    <location>
        <begin position="1"/>
        <end position="142"/>
    </location>
</feature>
<evidence type="ECO:0000313" key="3">
    <source>
        <dbReference type="EMBL" id="SCZ76108.1"/>
    </source>
</evidence>
<dbReference type="Pfam" id="PF00589">
    <property type="entry name" value="Phage_integrase"/>
    <property type="match status" value="1"/>
</dbReference>
<accession>A0A1G5RQG6</accession>
<dbReference type="GO" id="GO:0015074">
    <property type="term" value="P:DNA integration"/>
    <property type="evidence" value="ECO:0007669"/>
    <property type="project" value="InterPro"/>
</dbReference>
<protein>
    <submittedName>
        <fullName evidence="3">Phage integrase family protein</fullName>
    </submittedName>
</protein>
<dbReference type="PROSITE" id="PS51898">
    <property type="entry name" value="TYR_RECOMBINASE"/>
    <property type="match status" value="1"/>
</dbReference>
<dbReference type="InterPro" id="IPR013762">
    <property type="entry name" value="Integrase-like_cat_sf"/>
</dbReference>
<dbReference type="SUPFAM" id="SSF56349">
    <property type="entry name" value="DNA breaking-rejoining enzymes"/>
    <property type="match status" value="1"/>
</dbReference>
<dbReference type="AlphaFoldDB" id="A0A1G5RQG6"/>
<keyword evidence="4" id="KW-1185">Reference proteome</keyword>
<evidence type="ECO:0000313" key="4">
    <source>
        <dbReference type="Proteomes" id="UP000199208"/>
    </source>
</evidence>
<dbReference type="GO" id="GO:0003677">
    <property type="term" value="F:DNA binding"/>
    <property type="evidence" value="ECO:0007669"/>
    <property type="project" value="InterPro"/>
</dbReference>
<reference evidence="3 4" key="1">
    <citation type="submission" date="2016-10" db="EMBL/GenBank/DDBJ databases">
        <authorList>
            <person name="de Groot N.N."/>
        </authorList>
    </citation>
    <scope>NUCLEOTIDE SEQUENCE [LARGE SCALE GENOMIC DNA]</scope>
    <source>
        <strain evidence="3 4">DSM 2784</strain>
    </source>
</reference>
<evidence type="ECO:0000259" key="2">
    <source>
        <dbReference type="PROSITE" id="PS51898"/>
    </source>
</evidence>
<dbReference type="InterPro" id="IPR011010">
    <property type="entry name" value="DNA_brk_join_enz"/>
</dbReference>
<gene>
    <name evidence="3" type="ORF">SAMN03080599_00071</name>
</gene>
<keyword evidence="1" id="KW-0233">DNA recombination</keyword>
<dbReference type="STRING" id="1120920.SAMN03080599_00071"/>
<dbReference type="Proteomes" id="UP000199208">
    <property type="component" value="Unassembled WGS sequence"/>
</dbReference>